<dbReference type="InterPro" id="IPR029058">
    <property type="entry name" value="AB_hydrolase_fold"/>
</dbReference>
<dbReference type="InterPro" id="IPR050585">
    <property type="entry name" value="Xaa-Pro_dipeptidyl-ppase/CocE"/>
</dbReference>
<dbReference type="Pfam" id="PF08530">
    <property type="entry name" value="PepX_C"/>
    <property type="match status" value="1"/>
</dbReference>
<dbReference type="EMBL" id="RJSG01000003">
    <property type="protein sequence ID" value="RNL77720.1"/>
    <property type="molecule type" value="Genomic_DNA"/>
</dbReference>
<gene>
    <name evidence="5" type="ORF">EFL95_17115</name>
</gene>
<dbReference type="GO" id="GO:0008239">
    <property type="term" value="F:dipeptidyl-peptidase activity"/>
    <property type="evidence" value="ECO:0007669"/>
    <property type="project" value="InterPro"/>
</dbReference>
<dbReference type="Pfam" id="PF02129">
    <property type="entry name" value="Peptidase_S15"/>
    <property type="match status" value="1"/>
</dbReference>
<keyword evidence="3" id="KW-0732">Signal</keyword>
<evidence type="ECO:0000313" key="6">
    <source>
        <dbReference type="Proteomes" id="UP000277094"/>
    </source>
</evidence>
<dbReference type="NCBIfam" id="TIGR00976">
    <property type="entry name" value="CocE_NonD"/>
    <property type="match status" value="1"/>
</dbReference>
<dbReference type="AlphaFoldDB" id="A0A3N0DPZ4"/>
<keyword evidence="1 5" id="KW-0378">Hydrolase</keyword>
<feature type="region of interest" description="Disordered" evidence="2">
    <location>
        <begin position="34"/>
        <end position="72"/>
    </location>
</feature>
<evidence type="ECO:0000259" key="4">
    <source>
        <dbReference type="SMART" id="SM00939"/>
    </source>
</evidence>
<evidence type="ECO:0000256" key="3">
    <source>
        <dbReference type="SAM" id="SignalP"/>
    </source>
</evidence>
<organism evidence="5 6">
    <name type="scientific">Nocardioides marmorisolisilvae</name>
    <dbReference type="NCBI Taxonomy" id="1542737"/>
    <lineage>
        <taxon>Bacteria</taxon>
        <taxon>Bacillati</taxon>
        <taxon>Actinomycetota</taxon>
        <taxon>Actinomycetes</taxon>
        <taxon>Propionibacteriales</taxon>
        <taxon>Nocardioidaceae</taxon>
        <taxon>Nocardioides</taxon>
    </lineage>
</organism>
<dbReference type="InterPro" id="IPR005674">
    <property type="entry name" value="CocE/Ser_esterase"/>
</dbReference>
<dbReference type="SUPFAM" id="SSF53474">
    <property type="entry name" value="alpha/beta-Hydrolases"/>
    <property type="match status" value="1"/>
</dbReference>
<evidence type="ECO:0000256" key="1">
    <source>
        <dbReference type="ARBA" id="ARBA00022801"/>
    </source>
</evidence>
<reference evidence="5 6" key="1">
    <citation type="submission" date="2018-11" db="EMBL/GenBank/DDBJ databases">
        <authorList>
            <person name="Li F."/>
        </authorList>
    </citation>
    <scope>NUCLEOTIDE SEQUENCE [LARGE SCALE GENOMIC DNA]</scope>
    <source>
        <strain evidence="5 6">KIS18-7</strain>
    </source>
</reference>
<dbReference type="Gene3D" id="1.10.3020.10">
    <property type="entry name" value="alpha-amino acid ester hydrolase ( Helical cap domain)"/>
    <property type="match status" value="1"/>
</dbReference>
<name>A0A3N0DPZ4_9ACTN</name>
<dbReference type="PANTHER" id="PTHR43056">
    <property type="entry name" value="PEPTIDASE S9 PROLYL OLIGOPEPTIDASE"/>
    <property type="match status" value="1"/>
</dbReference>
<dbReference type="Proteomes" id="UP000277094">
    <property type="component" value="Unassembled WGS sequence"/>
</dbReference>
<dbReference type="Gene3D" id="2.60.120.260">
    <property type="entry name" value="Galactose-binding domain-like"/>
    <property type="match status" value="1"/>
</dbReference>
<dbReference type="PANTHER" id="PTHR43056:SF10">
    <property type="entry name" value="COCE_NOND FAMILY, PUTATIVE (AFU_ORTHOLOGUE AFUA_7G00600)-RELATED"/>
    <property type="match status" value="1"/>
</dbReference>
<feature type="compositionally biased region" description="Basic and acidic residues" evidence="2">
    <location>
        <begin position="58"/>
        <end position="69"/>
    </location>
</feature>
<keyword evidence="6" id="KW-1185">Reference proteome</keyword>
<dbReference type="InterPro" id="IPR008979">
    <property type="entry name" value="Galactose-bd-like_sf"/>
</dbReference>
<accession>A0A3N0DPZ4</accession>
<evidence type="ECO:0000256" key="2">
    <source>
        <dbReference type="SAM" id="MobiDB-lite"/>
    </source>
</evidence>
<dbReference type="InterPro" id="IPR000383">
    <property type="entry name" value="Xaa-Pro-like_dom"/>
</dbReference>
<evidence type="ECO:0000313" key="5">
    <source>
        <dbReference type="EMBL" id="RNL77720.1"/>
    </source>
</evidence>
<protein>
    <submittedName>
        <fullName evidence="5">CocE/NonD family hydrolase</fullName>
    </submittedName>
</protein>
<feature type="signal peptide" evidence="3">
    <location>
        <begin position="1"/>
        <end position="26"/>
    </location>
</feature>
<dbReference type="Gene3D" id="3.40.50.1820">
    <property type="entry name" value="alpha/beta hydrolase"/>
    <property type="match status" value="1"/>
</dbReference>
<dbReference type="SMART" id="SM00939">
    <property type="entry name" value="PepX_C"/>
    <property type="match status" value="1"/>
</dbReference>
<feature type="domain" description="Xaa-Pro dipeptidyl-peptidase C-terminal" evidence="4">
    <location>
        <begin position="392"/>
        <end position="659"/>
    </location>
</feature>
<dbReference type="OrthoDB" id="5240615at2"/>
<feature type="chain" id="PRO_5018087404" evidence="3">
    <location>
        <begin position="27"/>
        <end position="664"/>
    </location>
</feature>
<comment type="caution">
    <text evidence="5">The sequence shown here is derived from an EMBL/GenBank/DDBJ whole genome shotgun (WGS) entry which is preliminary data.</text>
</comment>
<dbReference type="SUPFAM" id="SSF49785">
    <property type="entry name" value="Galactose-binding domain-like"/>
    <property type="match status" value="1"/>
</dbReference>
<proteinExistence type="predicted"/>
<sequence length="664" mass="70256">MRKLTRLTAASVATLTLTAGSFAAFAAAHHASTGSGSAANSYRHEASGTEKSAAQQQARHEASGSEKKVAAGARTASAAQAAKWTARDVQYPKTVTLHDLKIPMDDGVVLRGDLTLPADADGKAIDKKFPVIATITAYNKGVQQYAGGLAGGDPKYLVQRGYAQLTVDARGTGTSAGQWCAFCSREDKDFGEVMQWAHEQSWSNGLTAMDGPSYMGIAQMFAAAAQPDGLKAIFPQVPAADVYRDVVASGGQIDIGFIPLWLGLVTVTGLIPPTAPPSDASPLMALAQHLAGAGTFTLPLILKAFAGQEPAYDGPFYAQRSPINVVNKVNVPTFFVSGEYDLFQRGTPLLFENLQKRGIPTKLIIGPWNHLQASGGGEVAKAGLGSLDELKLRWFDHYVKGIADPTLDSDIPPMTYYEQGTGAWKSGAGWMKDRSAATYKLSGTSKTAGAAGSLTTGAVTAGSSSVYPIPVSGLCTRSTDQWTAGLMSEFPFPNPCNTDNKWNDKTGVVFSTAPVTKAVTLQGPINARLYVSSNSGDGMLSVAVEDEAPDGTVSRLSGGWQVISQRALNTAKSRYLDGQLIQPYHPFTKASKKLLPKGSVAPVDVEIFPTGAKILPGHRLRIAVQAFDIPHLSPILPDLLSTLTVIKIFNSAQYPSRITLPLVD</sequence>
<dbReference type="RefSeq" id="WP_123235306.1">
    <property type="nucleotide sequence ID" value="NZ_RJSG01000003.1"/>
</dbReference>
<dbReference type="InterPro" id="IPR013736">
    <property type="entry name" value="Xaa-Pro_dipept_C"/>
</dbReference>